<evidence type="ECO:0000256" key="10">
    <source>
        <dbReference type="HAMAP-Rule" id="MF_00330"/>
    </source>
</evidence>
<dbReference type="PANTHER" id="PTHR38662">
    <property type="entry name" value="COBALT TRANSPORT PROTEIN CBIN"/>
    <property type="match status" value="1"/>
</dbReference>
<gene>
    <name evidence="10" type="primary">cbiN</name>
    <name evidence="11" type="ORF">ALGA_3507</name>
</gene>
<proteinExistence type="inferred from homology"/>
<evidence type="ECO:0000256" key="2">
    <source>
        <dbReference type="ARBA" id="ARBA00022448"/>
    </source>
</evidence>
<keyword evidence="2 10" id="KW-0813">Transport</keyword>
<dbReference type="HAMAP" id="MF_00330">
    <property type="entry name" value="CbiN"/>
    <property type="match status" value="1"/>
</dbReference>
<comment type="pathway">
    <text evidence="10">Cofactor biosynthesis; adenosylcobalamin biosynthesis.</text>
</comment>
<dbReference type="UniPathway" id="UPA00148"/>
<comment type="function">
    <text evidence="10">Part of the energy-coupling factor (ECF) transporter complex CbiMNOQ involved in cobalt import.</text>
</comment>
<dbReference type="AlphaFoldDB" id="A0A1Y1CN68"/>
<dbReference type="GO" id="GO:0009236">
    <property type="term" value="P:cobalamin biosynthetic process"/>
    <property type="evidence" value="ECO:0007669"/>
    <property type="project" value="UniProtKB-UniRule"/>
</dbReference>
<dbReference type="RefSeq" id="WP_096431530.1">
    <property type="nucleotide sequence ID" value="NZ_AP018042.1"/>
</dbReference>
<reference evidence="11 12" key="1">
    <citation type="journal article" date="2018" name="Mar. Genomics">
        <title>Complete genome sequence of Marinifilaceae bacterium strain SPP2, isolated from the Antarctic marine sediment.</title>
        <authorList>
            <person name="Watanabe M."/>
            <person name="Kojima H."/>
            <person name="Fukui M."/>
        </authorList>
    </citation>
    <scope>NUCLEOTIDE SEQUENCE [LARGE SCALE GENOMIC DNA]</scope>
    <source>
        <strain evidence="11 12">SPP2</strain>
    </source>
</reference>
<evidence type="ECO:0000256" key="9">
    <source>
        <dbReference type="ARBA" id="ARBA00023285"/>
    </source>
</evidence>
<sequence>MLKIVQKNQNIFLLLAIISILVGVFAYVGDSEFGGSDGHAEEYITQADPDYKVWFSNIWEPPGPEIESLLFAVQAAIGAGVVCYVIGYYKGKKTGESIQE</sequence>
<keyword evidence="1 10" id="KW-0171">Cobalt transport</keyword>
<feature type="transmembrane region" description="Helical" evidence="10">
    <location>
        <begin position="12"/>
        <end position="29"/>
    </location>
</feature>
<accession>A0A1Y1CN68</accession>
<evidence type="ECO:0000256" key="3">
    <source>
        <dbReference type="ARBA" id="ARBA00022475"/>
    </source>
</evidence>
<comment type="subcellular location">
    <subcellularLocation>
        <location evidence="10">Cell membrane</location>
        <topology evidence="10">Multi-pass membrane protein</topology>
    </subcellularLocation>
</comment>
<evidence type="ECO:0000256" key="8">
    <source>
        <dbReference type="ARBA" id="ARBA00023136"/>
    </source>
</evidence>
<evidence type="ECO:0000256" key="6">
    <source>
        <dbReference type="ARBA" id="ARBA00022989"/>
    </source>
</evidence>
<dbReference type="PANTHER" id="PTHR38662:SF1">
    <property type="entry name" value="COBALT TRANSPORT PROTEIN CBIN"/>
    <property type="match status" value="1"/>
</dbReference>
<evidence type="ECO:0000256" key="1">
    <source>
        <dbReference type="ARBA" id="ARBA00022426"/>
    </source>
</evidence>
<dbReference type="InterPro" id="IPR003705">
    <property type="entry name" value="CbiN"/>
</dbReference>
<protein>
    <recommendedName>
        <fullName evidence="10">Cobalt transport protein CbiN</fullName>
    </recommendedName>
    <alternativeName>
        <fullName evidence="10">Energy-coupling factor transporter probable substrate-capture protein CbiN</fullName>
        <shortName evidence="10">ECF transporter S component CbiN</shortName>
    </alternativeName>
</protein>
<reference evidence="12" key="2">
    <citation type="journal article" date="2020" name="Antonie Van Leeuwenhoek">
        <title>Labilibaculum antarcticum sp. nov., a novel facultative anaerobic, psychrotorelant bacterium isolated from marine sediment of Antarctica.</title>
        <authorList>
            <person name="Watanabe M."/>
            <person name="Kojima H."/>
            <person name="Fukui M."/>
        </authorList>
    </citation>
    <scope>NUCLEOTIDE SEQUENCE [LARGE SCALE GENOMIC DNA]</scope>
    <source>
        <strain evidence="12">SPP2</strain>
    </source>
</reference>
<keyword evidence="12" id="KW-1185">Reference proteome</keyword>
<evidence type="ECO:0000256" key="5">
    <source>
        <dbReference type="ARBA" id="ARBA00022692"/>
    </source>
</evidence>
<keyword evidence="5 10" id="KW-0812">Transmembrane</keyword>
<feature type="transmembrane region" description="Helical" evidence="10">
    <location>
        <begin position="69"/>
        <end position="89"/>
    </location>
</feature>
<dbReference type="GO" id="GO:0015087">
    <property type="term" value="F:cobalt ion transmembrane transporter activity"/>
    <property type="evidence" value="ECO:0007669"/>
    <property type="project" value="UniProtKB-UniRule"/>
</dbReference>
<name>A0A1Y1CN68_9BACT</name>
<dbReference type="GO" id="GO:0005886">
    <property type="term" value="C:plasma membrane"/>
    <property type="evidence" value="ECO:0007669"/>
    <property type="project" value="UniProtKB-SubCell"/>
</dbReference>
<keyword evidence="7 10" id="KW-0406">Ion transport</keyword>
<keyword evidence="3 10" id="KW-1003">Cell membrane</keyword>
<keyword evidence="6 10" id="KW-1133">Transmembrane helix</keyword>
<dbReference type="KEGG" id="mbas:ALGA_3507"/>
<evidence type="ECO:0000256" key="4">
    <source>
        <dbReference type="ARBA" id="ARBA00022573"/>
    </source>
</evidence>
<evidence type="ECO:0000313" key="12">
    <source>
        <dbReference type="Proteomes" id="UP000218267"/>
    </source>
</evidence>
<comment type="similarity">
    <text evidence="10">Belongs to the CbiN family.</text>
</comment>
<dbReference type="Pfam" id="PF02553">
    <property type="entry name" value="CbiN"/>
    <property type="match status" value="1"/>
</dbReference>
<dbReference type="NCBIfam" id="NF002780">
    <property type="entry name" value="PRK02898.1"/>
    <property type="match status" value="1"/>
</dbReference>
<comment type="subunit">
    <text evidence="10">Forms an energy-coupling factor (ECF) transporter complex composed of an ATP-binding protein (A component, CbiO), a transmembrane protein (T component, CbiQ) and 2 possible substrate-capture proteins (S components, CbiM and CbiN) of unknown stoichimetry.</text>
</comment>
<dbReference type="OrthoDB" id="1551318at2"/>
<dbReference type="Proteomes" id="UP000218267">
    <property type="component" value="Chromosome"/>
</dbReference>
<keyword evidence="9 10" id="KW-0170">Cobalt</keyword>
<organism evidence="11 12">
    <name type="scientific">Labilibaculum antarcticum</name>
    <dbReference type="NCBI Taxonomy" id="1717717"/>
    <lineage>
        <taxon>Bacteria</taxon>
        <taxon>Pseudomonadati</taxon>
        <taxon>Bacteroidota</taxon>
        <taxon>Bacteroidia</taxon>
        <taxon>Marinilabiliales</taxon>
        <taxon>Marinifilaceae</taxon>
        <taxon>Labilibaculum</taxon>
    </lineage>
</organism>
<dbReference type="EMBL" id="AP018042">
    <property type="protein sequence ID" value="BAX81805.1"/>
    <property type="molecule type" value="Genomic_DNA"/>
</dbReference>
<evidence type="ECO:0000256" key="7">
    <source>
        <dbReference type="ARBA" id="ARBA00023065"/>
    </source>
</evidence>
<keyword evidence="4 10" id="KW-0169">Cobalamin biosynthesis</keyword>
<keyword evidence="8 10" id="KW-0472">Membrane</keyword>
<evidence type="ECO:0000313" key="11">
    <source>
        <dbReference type="EMBL" id="BAX81805.1"/>
    </source>
</evidence>